<dbReference type="InterPro" id="IPR047187">
    <property type="entry name" value="SF1_C_Upf1"/>
</dbReference>
<evidence type="ECO:0000313" key="10">
    <source>
        <dbReference type="EMBL" id="QFG02824.1"/>
    </source>
</evidence>
<dbReference type="InterPro" id="IPR041679">
    <property type="entry name" value="DNA2/NAM7-like_C"/>
</dbReference>
<dbReference type="Pfam" id="PF18741">
    <property type="entry name" value="MTES_1575"/>
    <property type="match status" value="1"/>
</dbReference>
<evidence type="ECO:0000256" key="1">
    <source>
        <dbReference type="ARBA" id="ARBA00007913"/>
    </source>
</evidence>
<dbReference type="PANTHER" id="PTHR43788:SF8">
    <property type="entry name" value="DNA-BINDING PROTEIN SMUBP-2"/>
    <property type="match status" value="1"/>
</dbReference>
<feature type="region of interest" description="Disordered" evidence="6">
    <location>
        <begin position="65"/>
        <end position="87"/>
    </location>
</feature>
<dbReference type="Pfam" id="PF13086">
    <property type="entry name" value="AAA_11"/>
    <property type="match status" value="2"/>
</dbReference>
<evidence type="ECO:0000256" key="5">
    <source>
        <dbReference type="ARBA" id="ARBA00022840"/>
    </source>
</evidence>
<dbReference type="InterPro" id="IPR049468">
    <property type="entry name" value="Restrct_endonuc-II-like_dom"/>
</dbReference>
<protein>
    <submittedName>
        <fullName evidence="10">DUF4011 domain-containing protein</fullName>
    </submittedName>
</protein>
<reference evidence="10 11" key="1">
    <citation type="submission" date="2019-10" db="EMBL/GenBank/DDBJ databases">
        <title>Thermopilla bonchosmolovskayae gen. nov., sp. nov., a moderately thermophilic Chloroflexi bacterium from a Chukotka hot spring (Arctic, Russia), representing a novel classis Thermopillaia, which include previously uncultivated lineage OLB14.</title>
        <authorList>
            <person name="Kochetkova T.V."/>
            <person name="Zayulina K.S."/>
            <person name="Zhigarkov V.S."/>
            <person name="Minaev N.V."/>
            <person name="Novikov A."/>
            <person name="Toshchakov S.V."/>
            <person name="Elcheninov A.G."/>
            <person name="Kublanov I.V."/>
        </authorList>
    </citation>
    <scope>NUCLEOTIDE SEQUENCE [LARGE SCALE GENOMIC DNA]</scope>
    <source>
        <strain evidence="10 11">3753O</strain>
    </source>
</reference>
<feature type="domain" description="DNA2/NAM7 helicase helicase" evidence="7">
    <location>
        <begin position="390"/>
        <end position="453"/>
    </location>
</feature>
<feature type="domain" description="Restriction endonuclease type II-like" evidence="9">
    <location>
        <begin position="1197"/>
        <end position="1293"/>
    </location>
</feature>
<proteinExistence type="inferred from homology"/>
<dbReference type="InterPro" id="IPR041677">
    <property type="entry name" value="DNA2/NAM7_AAA_11"/>
</dbReference>
<keyword evidence="4" id="KW-0347">Helicase</keyword>
<dbReference type="InterPro" id="IPR011335">
    <property type="entry name" value="Restrct_endonuc-II-like"/>
</dbReference>
<evidence type="ECO:0000256" key="2">
    <source>
        <dbReference type="ARBA" id="ARBA00022741"/>
    </source>
</evidence>
<dbReference type="PANTHER" id="PTHR43788">
    <property type="entry name" value="DNA2/NAM7 HELICASE FAMILY MEMBER"/>
    <property type="match status" value="1"/>
</dbReference>
<comment type="similarity">
    <text evidence="1">Belongs to the DNA2/NAM7 helicase family.</text>
</comment>
<gene>
    <name evidence="10" type="ORF">Tbon_05815</name>
</gene>
<name>A0ABX6C494_9CHLR</name>
<dbReference type="InterPro" id="IPR027417">
    <property type="entry name" value="P-loop_NTPase"/>
</dbReference>
<keyword evidence="2" id="KW-0547">Nucleotide-binding</keyword>
<evidence type="ECO:0000259" key="8">
    <source>
        <dbReference type="Pfam" id="PF13087"/>
    </source>
</evidence>
<dbReference type="InterPro" id="IPR025103">
    <property type="entry name" value="DUF4011"/>
</dbReference>
<dbReference type="Gene3D" id="3.40.50.300">
    <property type="entry name" value="P-loop containing nucleotide triphosphate hydrolases"/>
    <property type="match status" value="3"/>
</dbReference>
<dbReference type="SUPFAM" id="SSF52540">
    <property type="entry name" value="P-loop containing nucleoside triphosphate hydrolases"/>
    <property type="match status" value="1"/>
</dbReference>
<keyword evidence="5" id="KW-0067">ATP-binding</keyword>
<dbReference type="SUPFAM" id="SSF52980">
    <property type="entry name" value="Restriction endonuclease-like"/>
    <property type="match status" value="1"/>
</dbReference>
<dbReference type="Pfam" id="PF13195">
    <property type="entry name" value="DUF4011"/>
    <property type="match status" value="1"/>
</dbReference>
<organism evidence="10 11">
    <name type="scientific">Tepidiforma bonchosmolovskayae</name>
    <dbReference type="NCBI Taxonomy" id="2601677"/>
    <lineage>
        <taxon>Bacteria</taxon>
        <taxon>Bacillati</taxon>
        <taxon>Chloroflexota</taxon>
        <taxon>Tepidiformia</taxon>
        <taxon>Tepidiformales</taxon>
        <taxon>Tepidiformaceae</taxon>
        <taxon>Tepidiforma</taxon>
    </lineage>
</organism>
<dbReference type="EMBL" id="CP042829">
    <property type="protein sequence ID" value="QFG02824.1"/>
    <property type="molecule type" value="Genomic_DNA"/>
</dbReference>
<evidence type="ECO:0000259" key="9">
    <source>
        <dbReference type="Pfam" id="PF18741"/>
    </source>
</evidence>
<keyword evidence="11" id="KW-1185">Reference proteome</keyword>
<dbReference type="Proteomes" id="UP000326331">
    <property type="component" value="Chromosome"/>
</dbReference>
<dbReference type="CDD" id="cd18808">
    <property type="entry name" value="SF1_C_Upf1"/>
    <property type="match status" value="1"/>
</dbReference>
<evidence type="ECO:0000313" key="11">
    <source>
        <dbReference type="Proteomes" id="UP000326331"/>
    </source>
</evidence>
<evidence type="ECO:0000256" key="6">
    <source>
        <dbReference type="SAM" id="MobiDB-lite"/>
    </source>
</evidence>
<keyword evidence="3" id="KW-0378">Hydrolase</keyword>
<feature type="domain" description="DNA2/NAM7 helicase-like C-terminal" evidence="8">
    <location>
        <begin position="967"/>
        <end position="1150"/>
    </location>
</feature>
<evidence type="ECO:0000259" key="7">
    <source>
        <dbReference type="Pfam" id="PF13086"/>
    </source>
</evidence>
<dbReference type="Pfam" id="PF13087">
    <property type="entry name" value="AAA_12"/>
    <property type="match status" value="1"/>
</dbReference>
<evidence type="ECO:0000256" key="4">
    <source>
        <dbReference type="ARBA" id="ARBA00022806"/>
    </source>
</evidence>
<dbReference type="InterPro" id="IPR050534">
    <property type="entry name" value="Coronavir_polyprotein_1ab"/>
</dbReference>
<feature type="domain" description="DNA2/NAM7 helicase helicase" evidence="7">
    <location>
        <begin position="894"/>
        <end position="936"/>
    </location>
</feature>
<sequence>MNPSATENSSRNSRPRRSWSTAAMNGIAPMKRAYAASHAIPADRERVLDFPNPVLRCSLHGAAAARPARAAPISRPPGRPGSLAYNPPVGSEPVVNFGFRGEAARQPQPPPVSDRLRQRIERWKQQLLDVTRRNRGINFRPARSTLLLPRTPAELWQTFIADEAADEFAARDFAPDAPIPADDERARAAFDAARRLIDRARTADREQGIRVLFLALGWLEWVDRDRHRLRSPLILVPVDLALDRAARVIRLSPADDDAPEVNPSLAYVLRAQYGIRLPAFEDEEGQPAFDGIEGYLAAVRSAVAAQDGWSVEADGPVVDVFAFAKLAMVEELDRAAARLAANPVVARLIGETLPSEGIAAGGDDADADAPRPPLDERIAPGALHVVIDADAFQLEAVAMAAAGRSFVIEGPPGTGKSQTITNIVAELLAAGKTVLFVAEKRVAREVVLENLQKAGLGEACLHLAINAGAGARADTKAAVIKAIMDTLDAGPPPAAPPGDIAARARDIRDRLNTHARAMSAPLGQGGWTTAYDLIGHAEATRADRRELAGLPPLADCDRFWLDDVAAACARLDALPAPAVEALAGPWSAFRGPGGALPAAVRAALERVAAAPAAAAAALDGAIEPPHPAPGAMTPADLAAAAGHFDAFEELRRRSASVLRFLAPGFYRARSAAARAREAGCRDPGDAARRAADLRSLAVRYGEDVALLAPCFGSEHPLGGPLEQAAAWAEALLPGLASWPALDEAARALADLEARGMRGPVVALLRDPSARGRLEPIVRASVLAAWAQSAIEAAPVLTPGEHQRLVDALARLDQELIGAARQDLLARLRTSRRRLTRTPSVAMHQLAKYHRAKRRPALRVMLARTRQAVQALKPCLLMSPLAAAQYLCHESDDATYRFDCVIVDEASMVPTADMAVALSLAPQAIVVGDSKQMPPTSFFTRDLEAENGPGEDDDVGFESILDEAAPVLPSTMLRAHYRSRDETLIAFSNVHFYDGRLIAYPDAWGVRPESGVHFEYVADGAYGRGGTRANPAEAARCVALLRRELEASNFTRQVSITSMSIAQQQEILRQVEIAAAVDPVIRRWVDEGGLVRNLETVQGDESDVMILSVGYGRDEDGRLILNFGPLGQEKGERRLNVAITRARWKTVVVSSLRAADIDPARTSATGTLRLRDYLDYAERGLPALETSGRFAPRQPAPFEQALGARLEAEGLRVVPAVGAGGYTVDLALAHPDDPERYVLGILCDGPGYWGAPACRDRELGNAAVLRRMGWNIHRVLAAAWFRDPETELARILEAYRAALRP</sequence>
<evidence type="ECO:0000256" key="3">
    <source>
        <dbReference type="ARBA" id="ARBA00022801"/>
    </source>
</evidence>
<accession>A0ABX6C494</accession>